<protein>
    <submittedName>
        <fullName evidence="3">Bifunctional salicylyl-CoA 5-hydroxylase/oxidoreductase</fullName>
    </submittedName>
</protein>
<dbReference type="InterPro" id="IPR036188">
    <property type="entry name" value="FAD/NAD-bd_sf"/>
</dbReference>
<name>A0ABY7C0F5_9HYPH</name>
<organism evidence="3 4">
    <name type="scientific">Jiella pelagia</name>
    <dbReference type="NCBI Taxonomy" id="2986949"/>
    <lineage>
        <taxon>Bacteria</taxon>
        <taxon>Pseudomonadati</taxon>
        <taxon>Pseudomonadota</taxon>
        <taxon>Alphaproteobacteria</taxon>
        <taxon>Hyphomicrobiales</taxon>
        <taxon>Aurantimonadaceae</taxon>
        <taxon>Jiella</taxon>
    </lineage>
</organism>
<accession>A0ABY7C0F5</accession>
<dbReference type="SUPFAM" id="SSF51905">
    <property type="entry name" value="FAD/NAD(P)-binding domain"/>
    <property type="match status" value="1"/>
</dbReference>
<dbReference type="InterPro" id="IPR013785">
    <property type="entry name" value="Aldolase_TIM"/>
</dbReference>
<feature type="compositionally biased region" description="Basic and acidic residues" evidence="1">
    <location>
        <begin position="779"/>
        <end position="792"/>
    </location>
</feature>
<dbReference type="InterPro" id="IPR044152">
    <property type="entry name" value="YqjM-like"/>
</dbReference>
<proteinExistence type="predicted"/>
<keyword evidence="4" id="KW-1185">Reference proteome</keyword>
<evidence type="ECO:0000313" key="4">
    <source>
        <dbReference type="Proteomes" id="UP001164020"/>
    </source>
</evidence>
<feature type="region of interest" description="Disordered" evidence="1">
    <location>
        <begin position="751"/>
        <end position="792"/>
    </location>
</feature>
<dbReference type="Gene3D" id="3.30.9.20">
    <property type="match status" value="1"/>
</dbReference>
<dbReference type="Proteomes" id="UP001164020">
    <property type="component" value="Chromosome"/>
</dbReference>
<dbReference type="Gene3D" id="3.50.50.60">
    <property type="entry name" value="FAD/NAD(P)-binding domain"/>
    <property type="match status" value="1"/>
</dbReference>
<dbReference type="Pfam" id="PF00724">
    <property type="entry name" value="Oxidored_FMN"/>
    <property type="match status" value="1"/>
</dbReference>
<dbReference type="SUPFAM" id="SSF51395">
    <property type="entry name" value="FMN-linked oxidoreductases"/>
    <property type="match status" value="1"/>
</dbReference>
<dbReference type="RefSeq" id="WP_268882023.1">
    <property type="nucleotide sequence ID" value="NZ_CP114029.1"/>
</dbReference>
<dbReference type="PANTHER" id="PTHR43303:SF3">
    <property type="entry name" value="BLR3436 PROTEIN"/>
    <property type="match status" value="1"/>
</dbReference>
<reference evidence="3" key="1">
    <citation type="submission" date="2022-12" db="EMBL/GenBank/DDBJ databases">
        <title>Jiella pelagia sp. nov., isolated from phosphonate enriched culture of Northwest Pacific surface seawater.</title>
        <authorList>
            <person name="Shin D.Y."/>
            <person name="Hwang C.Y."/>
        </authorList>
    </citation>
    <scope>NUCLEOTIDE SEQUENCE</scope>
    <source>
        <strain evidence="3">HL-NP1</strain>
    </source>
</reference>
<gene>
    <name evidence="3" type="ORF">OH818_04965</name>
</gene>
<evidence type="ECO:0000259" key="2">
    <source>
        <dbReference type="Pfam" id="PF00724"/>
    </source>
</evidence>
<feature type="domain" description="NADH:flavin oxidoreductase/NADH oxidase N-terminal" evidence="2">
    <location>
        <begin position="398"/>
        <end position="733"/>
    </location>
</feature>
<dbReference type="PANTHER" id="PTHR43303">
    <property type="entry name" value="NADPH DEHYDROGENASE C23G7.10C-RELATED"/>
    <property type="match status" value="1"/>
</dbReference>
<dbReference type="CDD" id="cd02932">
    <property type="entry name" value="OYE_YqiM_FMN"/>
    <property type="match status" value="1"/>
</dbReference>
<feature type="compositionally biased region" description="Basic and acidic residues" evidence="1">
    <location>
        <begin position="753"/>
        <end position="770"/>
    </location>
</feature>
<evidence type="ECO:0000256" key="1">
    <source>
        <dbReference type="SAM" id="MobiDB-lite"/>
    </source>
</evidence>
<dbReference type="Gene3D" id="3.20.20.70">
    <property type="entry name" value="Aldolase class I"/>
    <property type="match status" value="1"/>
</dbReference>
<dbReference type="InterPro" id="IPR001155">
    <property type="entry name" value="OxRdtase_FMN_N"/>
</dbReference>
<evidence type="ECO:0000313" key="3">
    <source>
        <dbReference type="EMBL" id="WAP69586.1"/>
    </source>
</evidence>
<dbReference type="EMBL" id="CP114029">
    <property type="protein sequence ID" value="WAP69586.1"/>
    <property type="molecule type" value="Genomic_DNA"/>
</dbReference>
<sequence length="792" mass="90082">MRITVIGGGPGGLYFALLTKKRQPDWDIAVYEQNRADDTFGFGVVFSDETLHEFLSRDPKSFDRIRDDFAYWDDVAVHKHGSEMRCAGNGFAGISRMKLLAILQQRCQEEGVEMHFGVSVPPEEIATRFADNDIIVASDGVNSRIREHFKSSFQPEVTIQSNRFCWMGSTRPMDEFNYFFRETEHGIICAHTYQYEKGRSTWIFEMDDACWRGHGFDGMDEEASKAVLESLYAEELQGHPLLLNRSNWRQFPRIFCETWWHENIVLLGDAKASAHYSIGSGTKLAMECAISLSDAVVDHAETSVVKAFEAYGDERRTPCQIIQHNADVSLAWFEHMDRSWDMSPEQFAMVVMCRAKSITYDNLIVRDPGFVEKVDDAFYEQLYRETGEDYRKSRPTPMFTRFKLRDMVVENRVVMSPMAQYSADEDGNLTDWHFVHYTSHALGGAGIVFVEMTCPSADARITPGCPGLWTDAQEAQFKRITGFVHAHSRTKMVMQLGHAGRKGSTQLGWQKMDMPLEEKAKNWPLFSASALPYREGVSQAPKAMDRADMNRIKADFVLATERAERAGFDMVELHCAHGYLLASFLSPLTNRRKDEYGGSIENRLRYPLEVFSAMRDVWPDHKPMSVRISASDWADGGIDEDDTFAISKAFAEAGCDLIDVSAGQTIAEQKPLYGRMFQVKFAEAIRNVPKMAVMAVGAITEAAQVNTILHTRRADLVALGRSHMWNPYFTKEAAAWYDTRNQHWPKQYLAGRDQAHRELSKKREQEIETRRKARPRPHAPGEDVAGQRDAAE</sequence>